<dbReference type="GO" id="GO:0004222">
    <property type="term" value="F:metalloendopeptidase activity"/>
    <property type="evidence" value="ECO:0007669"/>
    <property type="project" value="InterPro"/>
</dbReference>
<dbReference type="SUPFAM" id="SSF50156">
    <property type="entry name" value="PDZ domain-like"/>
    <property type="match status" value="2"/>
</dbReference>
<feature type="domain" description="PDZ" evidence="3">
    <location>
        <begin position="214"/>
        <end position="297"/>
    </location>
</feature>
<sequence precursor="true">MQSMTLFRSLAARRLASSSLMLLLLGISTACNASIKWKVTPFYEGDGHKSSLGPTVLATRDHGDGATTKYSISGQTKRFPHGSSKLQGALLLATNETVELPFLGLDATSVDNATAEQLGIEPWRGVLVSKVEPDSAAAEAGLKRADLLLSFNGVALASQPQFADLVAETLQPGEVVEVEISRPKSEFVREDLTVSLVVGKRTVEETAADRLDLPLDVALVQHAGLGVLTVPAEYAEDLYGQRAPAAVVAAVITGSPAYRAGFRAGDRVLSANGIPVSTAAELSEVAERGSDQLDLQVEGPLGSHRKTFDLSADLTDEANFHIPILVDYEARPDRRRLSVLDFIFQFGFNKRSDYLLSSTRSSRKSSFLSILPLGMFEFERTPTRSTNRIFWLIKWSSKR</sequence>
<organism evidence="4 5">
    <name type="scientific">Saltatorellus ferox</name>
    <dbReference type="NCBI Taxonomy" id="2528018"/>
    <lineage>
        <taxon>Bacteria</taxon>
        <taxon>Pseudomonadati</taxon>
        <taxon>Planctomycetota</taxon>
        <taxon>Planctomycetia</taxon>
        <taxon>Planctomycetia incertae sedis</taxon>
        <taxon>Saltatorellus</taxon>
    </lineage>
</organism>
<dbReference type="CDD" id="cd06779">
    <property type="entry name" value="cpPDZ_Deg_HtrA-like"/>
    <property type="match status" value="1"/>
</dbReference>
<dbReference type="InterPro" id="IPR036034">
    <property type="entry name" value="PDZ_sf"/>
</dbReference>
<dbReference type="EC" id="3.4.21.107" evidence="4"/>
<gene>
    <name evidence="4" type="primary">degP_3</name>
    <name evidence="4" type="ORF">Poly30_47210</name>
</gene>
<keyword evidence="5" id="KW-1185">Reference proteome</keyword>
<protein>
    <submittedName>
        <fullName evidence="4">Periplasmic serine endoprotease DegP</fullName>
        <ecNumber evidence="4">3.4.21.107</ecNumber>
    </submittedName>
</protein>
<evidence type="ECO:0000259" key="3">
    <source>
        <dbReference type="PROSITE" id="PS50106"/>
    </source>
</evidence>
<dbReference type="InterPro" id="IPR004387">
    <property type="entry name" value="Pept_M50_Zn"/>
</dbReference>
<dbReference type="GO" id="GO:0006508">
    <property type="term" value="P:proteolysis"/>
    <property type="evidence" value="ECO:0007669"/>
    <property type="project" value="UniProtKB-KW"/>
</dbReference>
<evidence type="ECO:0000313" key="5">
    <source>
        <dbReference type="Proteomes" id="UP000320390"/>
    </source>
</evidence>
<keyword evidence="4" id="KW-0378">Hydrolase</keyword>
<accession>A0A518EYN9</accession>
<evidence type="ECO:0000313" key="4">
    <source>
        <dbReference type="EMBL" id="QDV09164.1"/>
    </source>
</evidence>
<comment type="cofactor">
    <cofactor evidence="1">
        <name>Zn(2+)</name>
        <dbReference type="ChEBI" id="CHEBI:29105"/>
    </cofactor>
</comment>
<keyword evidence="4" id="KW-0645">Protease</keyword>
<dbReference type="Gene3D" id="2.30.42.10">
    <property type="match status" value="2"/>
</dbReference>
<evidence type="ECO:0000256" key="2">
    <source>
        <dbReference type="SAM" id="SignalP"/>
    </source>
</evidence>
<feature type="domain" description="PDZ" evidence="3">
    <location>
        <begin position="89"/>
        <end position="184"/>
    </location>
</feature>
<dbReference type="PROSITE" id="PS50106">
    <property type="entry name" value="PDZ"/>
    <property type="match status" value="2"/>
</dbReference>
<dbReference type="EMBL" id="CP036434">
    <property type="protein sequence ID" value="QDV09164.1"/>
    <property type="molecule type" value="Genomic_DNA"/>
</dbReference>
<dbReference type="Proteomes" id="UP000320390">
    <property type="component" value="Chromosome"/>
</dbReference>
<dbReference type="Pfam" id="PF17820">
    <property type="entry name" value="PDZ_6"/>
    <property type="match status" value="1"/>
</dbReference>
<dbReference type="Pfam" id="PF13180">
    <property type="entry name" value="PDZ_2"/>
    <property type="match status" value="1"/>
</dbReference>
<evidence type="ECO:0000256" key="1">
    <source>
        <dbReference type="ARBA" id="ARBA00001947"/>
    </source>
</evidence>
<dbReference type="InterPro" id="IPR001478">
    <property type="entry name" value="PDZ"/>
</dbReference>
<reference evidence="4 5" key="1">
    <citation type="submission" date="2019-02" db="EMBL/GenBank/DDBJ databases">
        <title>Deep-cultivation of Planctomycetes and their phenomic and genomic characterization uncovers novel biology.</title>
        <authorList>
            <person name="Wiegand S."/>
            <person name="Jogler M."/>
            <person name="Boedeker C."/>
            <person name="Pinto D."/>
            <person name="Vollmers J."/>
            <person name="Rivas-Marin E."/>
            <person name="Kohn T."/>
            <person name="Peeters S.H."/>
            <person name="Heuer A."/>
            <person name="Rast P."/>
            <person name="Oberbeckmann S."/>
            <person name="Bunk B."/>
            <person name="Jeske O."/>
            <person name="Meyerdierks A."/>
            <person name="Storesund J.E."/>
            <person name="Kallscheuer N."/>
            <person name="Luecker S."/>
            <person name="Lage O.M."/>
            <person name="Pohl T."/>
            <person name="Merkel B.J."/>
            <person name="Hornburger P."/>
            <person name="Mueller R.-W."/>
            <person name="Bruemmer F."/>
            <person name="Labrenz M."/>
            <person name="Spormann A.M."/>
            <person name="Op den Camp H."/>
            <person name="Overmann J."/>
            <person name="Amann R."/>
            <person name="Jetten M.S.M."/>
            <person name="Mascher T."/>
            <person name="Medema M.H."/>
            <person name="Devos D.P."/>
            <person name="Kaster A.-K."/>
            <person name="Ovreas L."/>
            <person name="Rohde M."/>
            <person name="Galperin M.Y."/>
            <person name="Jogler C."/>
        </authorList>
    </citation>
    <scope>NUCLEOTIDE SEQUENCE [LARGE SCALE GENOMIC DNA]</scope>
    <source>
        <strain evidence="4 5">Poly30</strain>
    </source>
</reference>
<proteinExistence type="predicted"/>
<dbReference type="AlphaFoldDB" id="A0A518EYN9"/>
<dbReference type="GO" id="GO:0016020">
    <property type="term" value="C:membrane"/>
    <property type="evidence" value="ECO:0007669"/>
    <property type="project" value="InterPro"/>
</dbReference>
<keyword evidence="2" id="KW-0732">Signal</keyword>
<dbReference type="InterPro" id="IPR041489">
    <property type="entry name" value="PDZ_6"/>
</dbReference>
<dbReference type="PANTHER" id="PTHR42837">
    <property type="entry name" value="REGULATOR OF SIGMA-E PROTEASE RSEP"/>
    <property type="match status" value="1"/>
</dbReference>
<feature type="signal peptide" evidence="2">
    <location>
        <begin position="1"/>
        <end position="33"/>
    </location>
</feature>
<dbReference type="PANTHER" id="PTHR42837:SF2">
    <property type="entry name" value="MEMBRANE METALLOPROTEASE ARASP2, CHLOROPLASTIC-RELATED"/>
    <property type="match status" value="1"/>
</dbReference>
<dbReference type="OrthoDB" id="268466at2"/>
<feature type="chain" id="PRO_5022232001" evidence="2">
    <location>
        <begin position="34"/>
        <end position="399"/>
    </location>
</feature>
<dbReference type="SMART" id="SM00228">
    <property type="entry name" value="PDZ"/>
    <property type="match status" value="2"/>
</dbReference>
<name>A0A518EYN9_9BACT</name>